<dbReference type="InterPro" id="IPR006058">
    <property type="entry name" value="2Fe2S_fd_BS"/>
</dbReference>
<keyword evidence="3" id="KW-0001">2Fe-2S</keyword>
<dbReference type="CDD" id="cd00207">
    <property type="entry name" value="fer2"/>
    <property type="match status" value="1"/>
</dbReference>
<dbReference type="PRINTS" id="PR00371">
    <property type="entry name" value="FPNCR"/>
</dbReference>
<dbReference type="InterPro" id="IPR001709">
    <property type="entry name" value="Flavoprot_Pyr_Nucl_cyt_Rdtase"/>
</dbReference>
<dbReference type="EC" id="1.14.13.25" evidence="10"/>
<dbReference type="InterPro" id="IPR017938">
    <property type="entry name" value="Riboflavin_synthase-like_b-brl"/>
</dbReference>
<dbReference type="InterPro" id="IPR036010">
    <property type="entry name" value="2Fe-2S_ferredoxin-like_sf"/>
</dbReference>
<protein>
    <submittedName>
        <fullName evidence="10">Methane monooxygenase component C</fullName>
        <ecNumber evidence="10">1.14.13.25</ecNumber>
    </submittedName>
</protein>
<dbReference type="PRINTS" id="PR00410">
    <property type="entry name" value="PHEHYDRXLASE"/>
</dbReference>
<dbReference type="PROSITE" id="PS00197">
    <property type="entry name" value="2FE2S_FER_1"/>
    <property type="match status" value="1"/>
</dbReference>
<evidence type="ECO:0000259" key="8">
    <source>
        <dbReference type="PROSITE" id="PS51085"/>
    </source>
</evidence>
<accession>A0A6J4NMM2</accession>
<name>A0A6J4NMM2_9ACTN</name>
<feature type="compositionally biased region" description="Basic and acidic residues" evidence="7">
    <location>
        <begin position="345"/>
        <end position="363"/>
    </location>
</feature>
<organism evidence="10">
    <name type="scientific">uncultured Rubrobacteraceae bacterium</name>
    <dbReference type="NCBI Taxonomy" id="349277"/>
    <lineage>
        <taxon>Bacteria</taxon>
        <taxon>Bacillati</taxon>
        <taxon>Actinomycetota</taxon>
        <taxon>Rubrobacteria</taxon>
        <taxon>Rubrobacterales</taxon>
        <taxon>Rubrobacteraceae</taxon>
        <taxon>environmental samples</taxon>
    </lineage>
</organism>
<evidence type="ECO:0000256" key="5">
    <source>
        <dbReference type="ARBA" id="ARBA00023004"/>
    </source>
</evidence>
<keyword evidence="5" id="KW-0408">Iron</keyword>
<keyword evidence="10" id="KW-0560">Oxidoreductase</keyword>
<dbReference type="AlphaFoldDB" id="A0A6J4NMM2"/>
<dbReference type="PROSITE" id="PS51085">
    <property type="entry name" value="2FE2S_FER_2"/>
    <property type="match status" value="1"/>
</dbReference>
<evidence type="ECO:0000256" key="4">
    <source>
        <dbReference type="ARBA" id="ARBA00022827"/>
    </source>
</evidence>
<feature type="domain" description="2Fe-2S ferredoxin-type" evidence="8">
    <location>
        <begin position="5"/>
        <end position="95"/>
    </location>
</feature>
<evidence type="ECO:0000256" key="6">
    <source>
        <dbReference type="ARBA" id="ARBA00023014"/>
    </source>
</evidence>
<proteinExistence type="predicted"/>
<dbReference type="Pfam" id="PF00970">
    <property type="entry name" value="FAD_binding_6"/>
    <property type="match status" value="1"/>
</dbReference>
<dbReference type="InterPro" id="IPR001433">
    <property type="entry name" value="OxRdtase_FAD/NAD-bd"/>
</dbReference>
<keyword evidence="6" id="KW-0411">Iron-sulfur</keyword>
<dbReference type="InterPro" id="IPR012675">
    <property type="entry name" value="Beta-grasp_dom_sf"/>
</dbReference>
<dbReference type="GO" id="GO:0015049">
    <property type="term" value="F:methane monooxygenase [NAD(P)H] activity"/>
    <property type="evidence" value="ECO:0007669"/>
    <property type="project" value="UniProtKB-EC"/>
</dbReference>
<keyword evidence="10" id="KW-0503">Monooxygenase</keyword>
<keyword evidence="2" id="KW-0285">Flavoprotein</keyword>
<evidence type="ECO:0000256" key="7">
    <source>
        <dbReference type="SAM" id="MobiDB-lite"/>
    </source>
</evidence>
<dbReference type="PANTHER" id="PTHR43644">
    <property type="entry name" value="NA(+)-TRANSLOCATING NADH-QUINONE REDUCTASE SUBUNIT"/>
    <property type="match status" value="1"/>
</dbReference>
<dbReference type="GO" id="GO:0051537">
    <property type="term" value="F:2 iron, 2 sulfur cluster binding"/>
    <property type="evidence" value="ECO:0007669"/>
    <property type="project" value="UniProtKB-KW"/>
</dbReference>
<evidence type="ECO:0000256" key="1">
    <source>
        <dbReference type="ARBA" id="ARBA00022448"/>
    </source>
</evidence>
<dbReference type="SUPFAM" id="SSF54292">
    <property type="entry name" value="2Fe-2S ferredoxin-like"/>
    <property type="match status" value="1"/>
</dbReference>
<dbReference type="Pfam" id="PF00175">
    <property type="entry name" value="NAD_binding_1"/>
    <property type="match status" value="1"/>
</dbReference>
<sequence>MGKKHKVHFEPVGIEIEVDEEETVLDAAFRQGVMLMHGCRQGQCAACKAFLLDGDMEMDPFSTFALNETEEEEGFVLLCKSYAYGDLEVELIAYHEDMLETGVPIQMIHAEVQEIEALTHDIKRLVLNLVDPPEMNFIPGQYAELYLPGSNEHRAYSMANTTSSAERAEFIIKVYPGGMFSSYLEEELKVGDKMKVKVPFGMFMLHEKSEGDIIFLGGGSGMAPIWSILNHMAENGIERKATYYYGARTKKDLFFLDELAALEKKLPGFRFVPALSDPDPDDEWDGETGLITDVLSRLEGDLSGTEAYLAGPPPMIDAAIPVIEAKGVERESIYFDKFTTTGEAEGSKKKEVKGPEAPERLEQ</sequence>
<evidence type="ECO:0000313" key="10">
    <source>
        <dbReference type="EMBL" id="CAA9392183.1"/>
    </source>
</evidence>
<dbReference type="PROSITE" id="PS51384">
    <property type="entry name" value="FAD_FR"/>
    <property type="match status" value="1"/>
</dbReference>
<feature type="domain" description="FAD-binding FR-type" evidence="9">
    <location>
        <begin position="105"/>
        <end position="206"/>
    </location>
</feature>
<evidence type="ECO:0000256" key="3">
    <source>
        <dbReference type="ARBA" id="ARBA00022714"/>
    </source>
</evidence>
<dbReference type="Pfam" id="PF00111">
    <property type="entry name" value="Fer2"/>
    <property type="match status" value="1"/>
</dbReference>
<feature type="region of interest" description="Disordered" evidence="7">
    <location>
        <begin position="343"/>
        <end position="363"/>
    </location>
</feature>
<keyword evidence="1" id="KW-0813">Transport</keyword>
<dbReference type="InterPro" id="IPR017927">
    <property type="entry name" value="FAD-bd_FR_type"/>
</dbReference>
<dbReference type="SUPFAM" id="SSF52343">
    <property type="entry name" value="Ferredoxin reductase-like, C-terminal NADP-linked domain"/>
    <property type="match status" value="1"/>
</dbReference>
<evidence type="ECO:0000259" key="9">
    <source>
        <dbReference type="PROSITE" id="PS51384"/>
    </source>
</evidence>
<dbReference type="EMBL" id="CADCUW010000092">
    <property type="protein sequence ID" value="CAA9392183.1"/>
    <property type="molecule type" value="Genomic_DNA"/>
</dbReference>
<dbReference type="InterPro" id="IPR008333">
    <property type="entry name" value="Cbr1-like_FAD-bd_dom"/>
</dbReference>
<dbReference type="InterPro" id="IPR001041">
    <property type="entry name" value="2Fe-2S_ferredoxin-type"/>
</dbReference>
<dbReference type="Gene3D" id="3.10.20.30">
    <property type="match status" value="1"/>
</dbReference>
<evidence type="ECO:0000256" key="2">
    <source>
        <dbReference type="ARBA" id="ARBA00022630"/>
    </source>
</evidence>
<dbReference type="PANTHER" id="PTHR43644:SF1">
    <property type="entry name" value="NAD(P)H-FLAVIN REDUCTASE"/>
    <property type="match status" value="1"/>
</dbReference>
<reference evidence="10" key="1">
    <citation type="submission" date="2020-02" db="EMBL/GenBank/DDBJ databases">
        <authorList>
            <person name="Meier V. D."/>
        </authorList>
    </citation>
    <scope>NUCLEOTIDE SEQUENCE</scope>
    <source>
        <strain evidence="10">AVDCRST_MAG01</strain>
    </source>
</reference>
<keyword evidence="3" id="KW-0479">Metal-binding</keyword>
<dbReference type="InterPro" id="IPR039261">
    <property type="entry name" value="FNR_nucleotide-bd"/>
</dbReference>
<dbReference type="Gene3D" id="3.40.50.80">
    <property type="entry name" value="Nucleotide-binding domain of ferredoxin-NADP reductase (FNR) module"/>
    <property type="match status" value="1"/>
</dbReference>
<gene>
    <name evidence="10" type="ORF">AVDCRST_MAG01-01-572</name>
</gene>
<dbReference type="Gene3D" id="2.40.30.10">
    <property type="entry name" value="Translation factors"/>
    <property type="match status" value="1"/>
</dbReference>
<dbReference type="SUPFAM" id="SSF63380">
    <property type="entry name" value="Riboflavin synthase domain-like"/>
    <property type="match status" value="1"/>
</dbReference>
<keyword evidence="4" id="KW-0274">FAD</keyword>